<gene>
    <name evidence="4" type="ORF">PZ740_03215</name>
</gene>
<organism evidence="4 5">
    <name type="scientific">Marinimicrococcus flavescens</name>
    <dbReference type="NCBI Taxonomy" id="3031815"/>
    <lineage>
        <taxon>Bacteria</taxon>
        <taxon>Pseudomonadati</taxon>
        <taxon>Pseudomonadota</taxon>
        <taxon>Alphaproteobacteria</taxon>
        <taxon>Geminicoccales</taxon>
        <taxon>Geminicoccaceae</taxon>
        <taxon>Marinimicrococcus</taxon>
    </lineage>
</organism>
<dbReference type="RefSeq" id="WP_327787808.1">
    <property type="nucleotide sequence ID" value="NZ_JARGEQ010000016.1"/>
</dbReference>
<dbReference type="PANTHER" id="PTHR12184:SF1">
    <property type="entry name" value="UBIQUINOL-CYTOCHROME-C REDUCTASE COMPLEX ASSEMBLY FACTOR 1"/>
    <property type="match status" value="1"/>
</dbReference>
<dbReference type="InterPro" id="IPR007129">
    <property type="entry name" value="Ubiqinol_cyt_c_chaperone_CPB3"/>
</dbReference>
<accession>A0AAP3V231</accession>
<keyword evidence="5" id="KW-1185">Reference proteome</keyword>
<evidence type="ECO:0000256" key="1">
    <source>
        <dbReference type="ARBA" id="ARBA00006407"/>
    </source>
</evidence>
<evidence type="ECO:0000256" key="2">
    <source>
        <dbReference type="ARBA" id="ARBA00006436"/>
    </source>
</evidence>
<evidence type="ECO:0000259" key="3">
    <source>
        <dbReference type="Pfam" id="PF03981"/>
    </source>
</evidence>
<comment type="caution">
    <text evidence="4">The sequence shown here is derived from an EMBL/GenBank/DDBJ whole genome shotgun (WGS) entry which is preliminary data.</text>
</comment>
<comment type="similarity">
    <text evidence="2">Belongs to the UPF0174 family.</text>
</comment>
<feature type="domain" description="Ubiquinol-cytochrome c chaperone" evidence="3">
    <location>
        <begin position="50"/>
        <end position="186"/>
    </location>
</feature>
<dbReference type="InterPro" id="IPR021150">
    <property type="entry name" value="Ubiq_cyt_c_chap"/>
</dbReference>
<comment type="similarity">
    <text evidence="1">Belongs to the CBP3 family.</text>
</comment>
<reference evidence="4 5" key="1">
    <citation type="submission" date="2023-03" db="EMBL/GenBank/DDBJ databases">
        <title>YIM 152171 draft genome.</title>
        <authorList>
            <person name="Yang Z."/>
        </authorList>
    </citation>
    <scope>NUCLEOTIDE SEQUENCE [LARGE SCALE GENOMIC DNA]</scope>
    <source>
        <strain evidence="4 5">YIM 152171</strain>
    </source>
</reference>
<proteinExistence type="inferred from homology"/>
<dbReference type="AlphaFoldDB" id="A0AAP3V231"/>
<dbReference type="PANTHER" id="PTHR12184">
    <property type="entry name" value="UBIQUINOL-CYTOCHROME C REDUCTASE COMPLEX ASSEMBLY FACTOR 1 FAMILY MEMBER"/>
    <property type="match status" value="1"/>
</dbReference>
<sequence length="192" mass="21211">MQEPQQARGLSGWWRRTRQAGAERRARRELAAELYNRLVGEARSPHFYAELGVPDTSDGRFEMIGLHAVLVMRRLRAMPDGPEIAQELFDLMFADMDRGLRELGVGDLSVGKYVKKMAAGFLHRAQALDEPLARGDGAAITPVLLRNLYVTGEEPAPEQVAALSAHLLGWSRALDAFEDAGLLRGELPPGRP</sequence>
<evidence type="ECO:0000313" key="4">
    <source>
        <dbReference type="EMBL" id="MDF1585392.1"/>
    </source>
</evidence>
<protein>
    <submittedName>
        <fullName evidence="4">Ubiquinol-cytochrome C chaperone family protein</fullName>
    </submittedName>
</protein>
<dbReference type="Proteomes" id="UP001301140">
    <property type="component" value="Unassembled WGS sequence"/>
</dbReference>
<dbReference type="Pfam" id="PF03981">
    <property type="entry name" value="Ubiq_cyt_C_chap"/>
    <property type="match status" value="1"/>
</dbReference>
<evidence type="ECO:0000313" key="5">
    <source>
        <dbReference type="Proteomes" id="UP001301140"/>
    </source>
</evidence>
<dbReference type="EMBL" id="JARGEQ010000016">
    <property type="protein sequence ID" value="MDF1585392.1"/>
    <property type="molecule type" value="Genomic_DNA"/>
</dbReference>
<name>A0AAP3V231_9PROT</name>